<evidence type="ECO:0000313" key="2">
    <source>
        <dbReference type="EMBL" id="CAL8133089.1"/>
    </source>
</evidence>
<evidence type="ECO:0000313" key="3">
    <source>
        <dbReference type="Proteomes" id="UP001642540"/>
    </source>
</evidence>
<sequence>MNFFRIGFGKPLDKVAKFMAILDLVLAFLVCVLATIEIYKIRIEAAEIHGAHDISNLTTYEAVRHHAEEIAERKMPTGGILSLVGSFIVVALEVYLCRLLYGGAKHVSGI</sequence>
<dbReference type="EMBL" id="CAXLJM020000096">
    <property type="protein sequence ID" value="CAL8133089.1"/>
    <property type="molecule type" value="Genomic_DNA"/>
</dbReference>
<comment type="caution">
    <text evidence="2">The sequence shown here is derived from an EMBL/GenBank/DDBJ whole genome shotgun (WGS) entry which is preliminary data.</text>
</comment>
<reference evidence="2 3" key="1">
    <citation type="submission" date="2024-08" db="EMBL/GenBank/DDBJ databases">
        <authorList>
            <person name="Cucini C."/>
            <person name="Frati F."/>
        </authorList>
    </citation>
    <scope>NUCLEOTIDE SEQUENCE [LARGE SCALE GENOMIC DNA]</scope>
</reference>
<feature type="transmembrane region" description="Helical" evidence="1">
    <location>
        <begin position="80"/>
        <end position="101"/>
    </location>
</feature>
<proteinExistence type="predicted"/>
<evidence type="ECO:0000256" key="1">
    <source>
        <dbReference type="SAM" id="Phobius"/>
    </source>
</evidence>
<feature type="transmembrane region" description="Helical" evidence="1">
    <location>
        <begin position="20"/>
        <end position="39"/>
    </location>
</feature>
<keyword evidence="3" id="KW-1185">Reference proteome</keyword>
<keyword evidence="1" id="KW-0472">Membrane</keyword>
<accession>A0ABP1RQM9</accession>
<gene>
    <name evidence="2" type="ORF">ODALV1_LOCUS24903</name>
</gene>
<organism evidence="2 3">
    <name type="scientific">Orchesella dallaii</name>
    <dbReference type="NCBI Taxonomy" id="48710"/>
    <lineage>
        <taxon>Eukaryota</taxon>
        <taxon>Metazoa</taxon>
        <taxon>Ecdysozoa</taxon>
        <taxon>Arthropoda</taxon>
        <taxon>Hexapoda</taxon>
        <taxon>Collembola</taxon>
        <taxon>Entomobryomorpha</taxon>
        <taxon>Entomobryoidea</taxon>
        <taxon>Orchesellidae</taxon>
        <taxon>Orchesellinae</taxon>
        <taxon>Orchesella</taxon>
    </lineage>
</organism>
<keyword evidence="1" id="KW-0812">Transmembrane</keyword>
<keyword evidence="1" id="KW-1133">Transmembrane helix</keyword>
<protein>
    <submittedName>
        <fullName evidence="2">Uncharacterized protein</fullName>
    </submittedName>
</protein>
<name>A0ABP1RQM9_9HEXA</name>
<dbReference type="Proteomes" id="UP001642540">
    <property type="component" value="Unassembled WGS sequence"/>
</dbReference>